<protein>
    <submittedName>
        <fullName evidence="3">Uncharacterized protein</fullName>
    </submittedName>
</protein>
<reference evidence="2" key="1">
    <citation type="submission" date="2013-11" db="EMBL/GenBank/DDBJ databases">
        <title>The Genome Sequence of Phytophthora parasitica CJ02B3.</title>
        <authorList>
            <consortium name="The Broad Institute Genomics Platform"/>
            <person name="Russ C."/>
            <person name="Tyler B."/>
            <person name="Panabieres F."/>
            <person name="Shan W."/>
            <person name="Tripathy S."/>
            <person name="Grunwald N."/>
            <person name="Machado M."/>
            <person name="Johnson C.S."/>
            <person name="Arredondo F."/>
            <person name="Hong C."/>
            <person name="Coffey M."/>
            <person name="Young S.K."/>
            <person name="Zeng Q."/>
            <person name="Gargeya S."/>
            <person name="Fitzgerald M."/>
            <person name="Abouelleil A."/>
            <person name="Alvarado L."/>
            <person name="Chapman S.B."/>
            <person name="Gainer-Dewar J."/>
            <person name="Goldberg J."/>
            <person name="Griggs A."/>
            <person name="Gujja S."/>
            <person name="Hansen M."/>
            <person name="Howarth C."/>
            <person name="Imamovic A."/>
            <person name="Ireland A."/>
            <person name="Larimer J."/>
            <person name="McCowan C."/>
            <person name="Murphy C."/>
            <person name="Pearson M."/>
            <person name="Poon T.W."/>
            <person name="Priest M."/>
            <person name="Roberts A."/>
            <person name="Saif S."/>
            <person name="Shea T."/>
            <person name="Sykes S."/>
            <person name="Wortman J."/>
            <person name="Nusbaum C."/>
            <person name="Birren B."/>
        </authorList>
    </citation>
    <scope>NUCLEOTIDE SEQUENCE [LARGE SCALE GENOMIC DNA]</scope>
    <source>
        <strain evidence="2">CJ02B3</strain>
    </source>
</reference>
<accession>W2I0C0</accession>
<reference evidence="3" key="2">
    <citation type="submission" date="2013-11" db="EMBL/GenBank/DDBJ databases">
        <title>The Genome Sequence of Phytophthora parasitica CJ05E6.</title>
        <authorList>
            <consortium name="The Broad Institute Genomics Platform"/>
            <person name="Russ C."/>
            <person name="Tyler B."/>
            <person name="Panabieres F."/>
            <person name="Shan W."/>
            <person name="Tripathy S."/>
            <person name="Grunwald N."/>
            <person name="Machado M."/>
            <person name="Johnson C.S."/>
            <person name="Arredondo F."/>
            <person name="Hong C."/>
            <person name="Coffey M."/>
            <person name="Young S.K."/>
            <person name="Zeng Q."/>
            <person name="Gargeya S."/>
            <person name="Fitzgerald M."/>
            <person name="Abouelleil A."/>
            <person name="Alvarado L."/>
            <person name="Chapman S.B."/>
            <person name="Gainer-Dewar J."/>
            <person name="Goldberg J."/>
            <person name="Griggs A."/>
            <person name="Gujja S."/>
            <person name="Hansen M."/>
            <person name="Howarth C."/>
            <person name="Imamovic A."/>
            <person name="Ireland A."/>
            <person name="Larimer J."/>
            <person name="McCowan C."/>
            <person name="Murphy C."/>
            <person name="Pearson M."/>
            <person name="Poon T.W."/>
            <person name="Priest M."/>
            <person name="Roberts A."/>
            <person name="Saif S."/>
            <person name="Shea T."/>
            <person name="Sykes S."/>
            <person name="Wortman J."/>
            <person name="Nusbaum C."/>
            <person name="Birren B."/>
        </authorList>
    </citation>
    <scope>NUCLEOTIDE SEQUENCE [LARGE SCALE GENOMIC DNA]</scope>
    <source>
        <strain evidence="3">CJ05E6</strain>
    </source>
</reference>
<dbReference type="EMBL" id="KI675907">
    <property type="protein sequence ID" value="ETL27566.1"/>
    <property type="molecule type" value="Genomic_DNA"/>
</dbReference>
<gene>
    <name evidence="2" type="ORF">L915_18994</name>
    <name evidence="3" type="ORF">L916_18891</name>
</gene>
<feature type="compositionally biased region" description="Acidic residues" evidence="1">
    <location>
        <begin position="87"/>
        <end position="98"/>
    </location>
</feature>
<evidence type="ECO:0000256" key="1">
    <source>
        <dbReference type="SAM" id="MobiDB-lite"/>
    </source>
</evidence>
<name>W2I0C0_PHYNI</name>
<dbReference type="AlphaFoldDB" id="W2I0C0"/>
<feature type="region of interest" description="Disordered" evidence="1">
    <location>
        <begin position="25"/>
        <end position="114"/>
    </location>
</feature>
<dbReference type="EMBL" id="KI689101">
    <property type="protein sequence ID" value="ETK74137.1"/>
    <property type="molecule type" value="Genomic_DNA"/>
</dbReference>
<proteinExistence type="predicted"/>
<feature type="compositionally biased region" description="Acidic residues" evidence="1">
    <location>
        <begin position="28"/>
        <end position="38"/>
    </location>
</feature>
<dbReference type="Proteomes" id="UP000053236">
    <property type="component" value="Unassembled WGS sequence"/>
</dbReference>
<organism evidence="3">
    <name type="scientific">Phytophthora nicotianae</name>
    <name type="common">Potato buckeye rot agent</name>
    <name type="synonym">Phytophthora parasitica</name>
    <dbReference type="NCBI Taxonomy" id="4792"/>
    <lineage>
        <taxon>Eukaryota</taxon>
        <taxon>Sar</taxon>
        <taxon>Stramenopiles</taxon>
        <taxon>Oomycota</taxon>
        <taxon>Peronosporomycetes</taxon>
        <taxon>Peronosporales</taxon>
        <taxon>Peronosporaceae</taxon>
        <taxon>Phytophthora</taxon>
    </lineage>
</organism>
<feature type="compositionally biased region" description="Acidic residues" evidence="1">
    <location>
        <begin position="45"/>
        <end position="72"/>
    </location>
</feature>
<evidence type="ECO:0000313" key="2">
    <source>
        <dbReference type="EMBL" id="ETK74137.1"/>
    </source>
</evidence>
<dbReference type="VEuPathDB" id="FungiDB:PPTG_05635"/>
<evidence type="ECO:0000313" key="3">
    <source>
        <dbReference type="EMBL" id="ETL27566.1"/>
    </source>
</evidence>
<sequence length="170" mass="19601">MELLSLVAKVDPKAFHMLMTEQCGHTLDDEESEEEEEEFRVMLPGDDDGDIIFSDYDESEEEEEEEENEEDRPIEIVVDAAGQENPDQGDDEVDEGVDDVLVLPPDTLKSERRQEREKYLSPRFDFISLTGVPGLWILMSLPHRSGNNSFWLTIRNTNLVRSTKRRKRAS</sequence>
<dbReference type="Proteomes" id="UP000053864">
    <property type="component" value="Unassembled WGS sequence"/>
</dbReference>